<dbReference type="Gene3D" id="3.20.20.140">
    <property type="entry name" value="Metal-dependent hydrolases"/>
    <property type="match status" value="1"/>
</dbReference>
<dbReference type="PANTHER" id="PTHR21240">
    <property type="entry name" value="2-AMINO-3-CARBOXYLMUCONATE-6-SEMIALDEHYDE DECARBOXYLASE"/>
    <property type="match status" value="1"/>
</dbReference>
<dbReference type="GO" id="GO:0016787">
    <property type="term" value="F:hydrolase activity"/>
    <property type="evidence" value="ECO:0007669"/>
    <property type="project" value="UniProtKB-KW"/>
</dbReference>
<protein>
    <submittedName>
        <fullName evidence="3">Amidohydrolase</fullName>
    </submittedName>
</protein>
<feature type="domain" description="Amidohydrolase-related" evidence="2">
    <location>
        <begin position="5"/>
        <end position="241"/>
    </location>
</feature>
<dbReference type="PANTHER" id="PTHR21240:SF19">
    <property type="entry name" value="CATALYTIC_ HYDROLASE"/>
    <property type="match status" value="1"/>
</dbReference>
<dbReference type="InterPro" id="IPR032465">
    <property type="entry name" value="ACMSD"/>
</dbReference>
<evidence type="ECO:0000256" key="1">
    <source>
        <dbReference type="ARBA" id="ARBA00023239"/>
    </source>
</evidence>
<reference evidence="3" key="1">
    <citation type="journal article" date="2020" name="mSystems">
        <title>Genome- and Community-Level Interaction Insights into Carbon Utilization and Element Cycling Functions of Hydrothermarchaeota in Hydrothermal Sediment.</title>
        <authorList>
            <person name="Zhou Z."/>
            <person name="Liu Y."/>
            <person name="Xu W."/>
            <person name="Pan J."/>
            <person name="Luo Z.H."/>
            <person name="Li M."/>
        </authorList>
    </citation>
    <scope>NUCLEOTIDE SEQUENCE [LARGE SCALE GENOMIC DNA]</scope>
    <source>
        <strain evidence="3">SpSt-618</strain>
    </source>
</reference>
<dbReference type="EMBL" id="DTAI01000218">
    <property type="protein sequence ID" value="HGN37346.1"/>
    <property type="molecule type" value="Genomic_DNA"/>
</dbReference>
<gene>
    <name evidence="3" type="ORF">ENT87_07370</name>
</gene>
<dbReference type="GO" id="GO:0016831">
    <property type="term" value="F:carboxy-lyase activity"/>
    <property type="evidence" value="ECO:0007669"/>
    <property type="project" value="InterPro"/>
</dbReference>
<evidence type="ECO:0000313" key="3">
    <source>
        <dbReference type="EMBL" id="HGN37346.1"/>
    </source>
</evidence>
<keyword evidence="1" id="KW-0456">Lyase</keyword>
<organism evidence="3">
    <name type="scientific">Ignisphaera aggregans</name>
    <dbReference type="NCBI Taxonomy" id="334771"/>
    <lineage>
        <taxon>Archaea</taxon>
        <taxon>Thermoproteota</taxon>
        <taxon>Thermoprotei</taxon>
        <taxon>Desulfurococcales</taxon>
        <taxon>Desulfurococcaceae</taxon>
        <taxon>Ignisphaera</taxon>
    </lineage>
</organism>
<dbReference type="InterPro" id="IPR032466">
    <property type="entry name" value="Metal_Hydrolase"/>
</dbReference>
<sequence length="245" mass="27315">MKIIDTHMHLGECRIFGLNITEEQLLSYLDRYGISVSIVQPFPGAPNAADVHSRIHELSLKTGRRILGMANINPYLGKELVAEELTRVLGSLNFVAIKLHTAGHAIAPTNPSTSILFEYAAKYRVPLMIHTGPGPFSDPIGVAPRAEEFPDVKMVLAHAGFGIYASAALWLAKKYDNIYLETSWSHVYDLAVFIKEVPNKIVFGTDLIENVPVEFAKLEALKLSDEIRELILYRNAKHVFNILHV</sequence>
<name>A0A7J3I992_9CREN</name>
<dbReference type="InterPro" id="IPR006680">
    <property type="entry name" value="Amidohydro-rel"/>
</dbReference>
<evidence type="ECO:0000259" key="2">
    <source>
        <dbReference type="Pfam" id="PF04909"/>
    </source>
</evidence>
<comment type="caution">
    <text evidence="3">The sequence shown here is derived from an EMBL/GenBank/DDBJ whole genome shotgun (WGS) entry which is preliminary data.</text>
</comment>
<dbReference type="AlphaFoldDB" id="A0A7J3I992"/>
<dbReference type="SUPFAM" id="SSF51556">
    <property type="entry name" value="Metallo-dependent hydrolases"/>
    <property type="match status" value="1"/>
</dbReference>
<accession>A0A7J3I992</accession>
<proteinExistence type="predicted"/>
<keyword evidence="3" id="KW-0378">Hydrolase</keyword>
<dbReference type="Pfam" id="PF04909">
    <property type="entry name" value="Amidohydro_2"/>
    <property type="match status" value="1"/>
</dbReference>